<proteinExistence type="predicted"/>
<feature type="compositionally biased region" description="Polar residues" evidence="1">
    <location>
        <begin position="26"/>
        <end position="44"/>
    </location>
</feature>
<dbReference type="KEGG" id="ngr:NAEGRDRAFT_76693"/>
<reference evidence="2 3" key="1">
    <citation type="journal article" date="2010" name="Cell">
        <title>The genome of Naegleria gruberi illuminates early eukaryotic versatility.</title>
        <authorList>
            <person name="Fritz-Laylin L.K."/>
            <person name="Prochnik S.E."/>
            <person name="Ginger M.L."/>
            <person name="Dacks J.B."/>
            <person name="Carpenter M.L."/>
            <person name="Field M.C."/>
            <person name="Kuo A."/>
            <person name="Paredez A."/>
            <person name="Chapman J."/>
            <person name="Pham J."/>
            <person name="Shu S."/>
            <person name="Neupane R."/>
            <person name="Cipriano M."/>
            <person name="Mancuso J."/>
            <person name="Tu H."/>
            <person name="Salamov A."/>
            <person name="Lindquist E."/>
            <person name="Shapiro H."/>
            <person name="Lucas S."/>
            <person name="Grigoriev I.V."/>
            <person name="Cande W.Z."/>
            <person name="Fulton C."/>
            <person name="Rokhsar D.S."/>
            <person name="Dawson S.C."/>
        </authorList>
    </citation>
    <scope>NUCLEOTIDE SEQUENCE [LARGE SCALE GENOMIC DNA]</scope>
    <source>
        <strain evidence="2 3">NEG-M</strain>
    </source>
</reference>
<dbReference type="RefSeq" id="XP_002668394.1">
    <property type="nucleotide sequence ID" value="XM_002668348.1"/>
</dbReference>
<dbReference type="AlphaFoldDB" id="D2W5K2"/>
<feature type="compositionally biased region" description="Low complexity" evidence="1">
    <location>
        <begin position="1"/>
        <end position="25"/>
    </location>
</feature>
<dbReference type="EMBL" id="GG739089">
    <property type="protein sequence ID" value="EFC35650.1"/>
    <property type="molecule type" value="Genomic_DNA"/>
</dbReference>
<dbReference type="VEuPathDB" id="AmoebaDB:NAEGRDRAFT_76693"/>
<dbReference type="Proteomes" id="UP000006671">
    <property type="component" value="Unassembled WGS sequence"/>
</dbReference>
<keyword evidence="3" id="KW-1185">Reference proteome</keyword>
<organism evidence="3">
    <name type="scientific">Naegleria gruberi</name>
    <name type="common">Amoeba</name>
    <dbReference type="NCBI Taxonomy" id="5762"/>
    <lineage>
        <taxon>Eukaryota</taxon>
        <taxon>Discoba</taxon>
        <taxon>Heterolobosea</taxon>
        <taxon>Tetramitia</taxon>
        <taxon>Eutetramitia</taxon>
        <taxon>Vahlkampfiidae</taxon>
        <taxon>Naegleria</taxon>
    </lineage>
</organism>
<sequence length="119" mass="13396">MSSSSDNNNNSSSHDESIAPSSSSSEQQQVDNNTNFEQVGWNQTKIDRPTQEDIQVIEKIQLKKAITVPNAIVKRCKWGYPQVTFAFTSKNKAETSENTYVPGTFLWLTCPRVNLIIDK</sequence>
<dbReference type="OrthoDB" id="10255599at2759"/>
<accession>D2W5K2</accession>
<name>D2W5K2_NAEGR</name>
<dbReference type="GeneID" id="8860347"/>
<protein>
    <submittedName>
        <fullName evidence="2">Predicted protein</fullName>
    </submittedName>
</protein>
<evidence type="ECO:0000256" key="1">
    <source>
        <dbReference type="SAM" id="MobiDB-lite"/>
    </source>
</evidence>
<evidence type="ECO:0000313" key="2">
    <source>
        <dbReference type="EMBL" id="EFC35650.1"/>
    </source>
</evidence>
<feature type="region of interest" description="Disordered" evidence="1">
    <location>
        <begin position="1"/>
        <end position="50"/>
    </location>
</feature>
<evidence type="ECO:0000313" key="3">
    <source>
        <dbReference type="Proteomes" id="UP000006671"/>
    </source>
</evidence>
<gene>
    <name evidence="2" type="ORF">NAEGRDRAFT_76693</name>
</gene>
<feature type="non-terminal residue" evidence="2">
    <location>
        <position position="119"/>
    </location>
</feature>
<dbReference type="InParanoid" id="D2W5K2"/>